<gene>
    <name evidence="3" type="ORF">N8I74_15550</name>
</gene>
<evidence type="ECO:0000259" key="2">
    <source>
        <dbReference type="Pfam" id="PF13511"/>
    </source>
</evidence>
<reference evidence="3" key="1">
    <citation type="submission" date="2022-10" db="EMBL/GenBank/DDBJ databases">
        <title>Chitiniphilus purpureus sp. nov., a novel chitin-degrading bacterium isolated from crawfish pond sediment.</title>
        <authorList>
            <person name="Li K."/>
        </authorList>
    </citation>
    <scope>NUCLEOTIDE SEQUENCE</scope>
    <source>
        <strain evidence="3">CD1</strain>
    </source>
</reference>
<dbReference type="Pfam" id="PF13511">
    <property type="entry name" value="DUF4124"/>
    <property type="match status" value="1"/>
</dbReference>
<dbReference type="InterPro" id="IPR036249">
    <property type="entry name" value="Thioredoxin-like_sf"/>
</dbReference>
<protein>
    <submittedName>
        <fullName evidence="3">Glutaredoxin family protein</fullName>
    </submittedName>
</protein>
<evidence type="ECO:0000259" key="1">
    <source>
        <dbReference type="Pfam" id="PF00462"/>
    </source>
</evidence>
<dbReference type="SUPFAM" id="SSF52833">
    <property type="entry name" value="Thioredoxin-like"/>
    <property type="match status" value="1"/>
</dbReference>
<dbReference type="Gene3D" id="3.40.30.10">
    <property type="entry name" value="Glutaredoxin"/>
    <property type="match status" value="1"/>
</dbReference>
<dbReference type="Proteomes" id="UP001061302">
    <property type="component" value="Chromosome"/>
</dbReference>
<accession>A0ABY6DK38</accession>
<dbReference type="Pfam" id="PF00462">
    <property type="entry name" value="Glutaredoxin"/>
    <property type="match status" value="1"/>
</dbReference>
<keyword evidence="4" id="KW-1185">Reference proteome</keyword>
<name>A0ABY6DK38_9NEIS</name>
<dbReference type="RefSeq" id="WP_263124023.1">
    <property type="nucleotide sequence ID" value="NZ_CP106753.1"/>
</dbReference>
<proteinExistence type="predicted"/>
<organism evidence="3 4">
    <name type="scientific">Chitiniphilus purpureus</name>
    <dbReference type="NCBI Taxonomy" id="2981137"/>
    <lineage>
        <taxon>Bacteria</taxon>
        <taxon>Pseudomonadati</taxon>
        <taxon>Pseudomonadota</taxon>
        <taxon>Betaproteobacteria</taxon>
        <taxon>Neisseriales</taxon>
        <taxon>Chitinibacteraceae</taxon>
        <taxon>Chitiniphilus</taxon>
    </lineage>
</organism>
<feature type="domain" description="DUF4124" evidence="2">
    <location>
        <begin position="9"/>
        <end position="59"/>
    </location>
</feature>
<evidence type="ECO:0000313" key="4">
    <source>
        <dbReference type="Proteomes" id="UP001061302"/>
    </source>
</evidence>
<feature type="domain" description="Glutaredoxin" evidence="1">
    <location>
        <begin position="70"/>
        <end position="130"/>
    </location>
</feature>
<dbReference type="InterPro" id="IPR025392">
    <property type="entry name" value="DUF4124"/>
</dbReference>
<evidence type="ECO:0000313" key="3">
    <source>
        <dbReference type="EMBL" id="UXY14720.1"/>
    </source>
</evidence>
<dbReference type="EMBL" id="CP106753">
    <property type="protein sequence ID" value="UXY14720.1"/>
    <property type="molecule type" value="Genomic_DNA"/>
</dbReference>
<sequence length="154" mass="16935">MDKRLLPLLLLTVICPALAGKVYQWRDADGNVFYSDRPPDGRSARERAIKPNVVQSQSAGQDAGTGAGLVFYTASGCPSCDEARRLLDDNRIPYQAKVPTEDAKLMQELVTRAGADNLVPPVLEINGQFVKGWNRFTWSAVLRQAGYTITEPAR</sequence>
<dbReference type="PROSITE" id="PS51354">
    <property type="entry name" value="GLUTAREDOXIN_2"/>
    <property type="match status" value="1"/>
</dbReference>
<dbReference type="CDD" id="cd02976">
    <property type="entry name" value="NrdH"/>
    <property type="match status" value="1"/>
</dbReference>
<dbReference type="InterPro" id="IPR002109">
    <property type="entry name" value="Glutaredoxin"/>
</dbReference>